<protein>
    <recommendedName>
        <fullName evidence="2">DUF4283 domain-containing protein</fullName>
    </recommendedName>
</protein>
<proteinExistence type="predicted"/>
<evidence type="ECO:0000256" key="1">
    <source>
        <dbReference type="SAM" id="MobiDB-lite"/>
    </source>
</evidence>
<dbReference type="InterPro" id="IPR036875">
    <property type="entry name" value="Znf_CCHC_sf"/>
</dbReference>
<dbReference type="SUPFAM" id="SSF57756">
    <property type="entry name" value="Retrovirus zinc finger-like domains"/>
    <property type="match status" value="1"/>
</dbReference>
<dbReference type="PANTHER" id="PTHR31286:SF181">
    <property type="entry name" value="ZINC KNUCKLE (CCHC-TYPE) FAMILY PROTEIN"/>
    <property type="match status" value="1"/>
</dbReference>
<dbReference type="OrthoDB" id="1112099at2759"/>
<feature type="region of interest" description="Disordered" evidence="1">
    <location>
        <begin position="446"/>
        <end position="476"/>
    </location>
</feature>
<evidence type="ECO:0000313" key="3">
    <source>
        <dbReference type="EMBL" id="CAA0382873.1"/>
    </source>
</evidence>
<dbReference type="GO" id="GO:0003676">
    <property type="term" value="F:nucleic acid binding"/>
    <property type="evidence" value="ECO:0007669"/>
    <property type="project" value="InterPro"/>
</dbReference>
<dbReference type="GO" id="GO:0008270">
    <property type="term" value="F:zinc ion binding"/>
    <property type="evidence" value="ECO:0007669"/>
    <property type="project" value="InterPro"/>
</dbReference>
<dbReference type="InterPro" id="IPR025558">
    <property type="entry name" value="DUF4283"/>
</dbReference>
<evidence type="ECO:0000313" key="4">
    <source>
        <dbReference type="Proteomes" id="UP000434276"/>
    </source>
</evidence>
<accession>A0A5S9XDQ5</accession>
<dbReference type="Pfam" id="PF14111">
    <property type="entry name" value="DUF4283"/>
    <property type="match status" value="1"/>
</dbReference>
<reference evidence="3 4" key="1">
    <citation type="submission" date="2019-12" db="EMBL/GenBank/DDBJ databases">
        <authorList>
            <person name="Jiao W.-B."/>
            <person name="Schneeberger K."/>
        </authorList>
    </citation>
    <scope>NUCLEOTIDE SEQUENCE [LARGE SCALE GENOMIC DNA]</scope>
    <source>
        <strain evidence="4">cv. C24</strain>
    </source>
</reference>
<gene>
    <name evidence="3" type="ORF">C24_LOCUS13094</name>
</gene>
<sequence length="609" mass="64261">MSKGLSSPSSLPLAGVSPSPSPVLVSSVVSLVPSSSLLPGQSLPQMKRVASIPPFVSASISSEASAATLIETSPVPVETSTIDIPLMPTATVEPKKGALSPPPLESSQALAKISSITQPQCLPDAREIPNTPLPQEPLASSIPLAILCASAPSYAERFKASLRNLRKISAPTYQEDGTPVVMAPESVLLHTANMSKGHIVAQFHGLIPPKGKIFSDLNPAWGKFGDIVIRIVSEFSCLILIPCVATREWVLQIGYWQAGNCAFNVYPWTQDGSLELQDLSSAPTWAILKNVPPQMYSLDGISVITSAIGEPLHTEKSRLDPFHFGDTKVKVEISLDSSPPETIIVQDHQGNSVRVQVSYPRLPPKCCNCDRFGHLLNRCPKPLLKRPPRKAKSGPLKAGGTVFANTKISLAGDMASSKAILVDGFTPPTAAEASLAVEASALVNPDVSSSDGITRPKSRSRSRGRARRSRATSSPHTAVFSQVLKVSSPVQDVPCGVVDGSSSLQIDLVNSPTPELRKAVTSVAGSKAPVHGDAKRRGKNKALIVGATVGSFSKQQLLNATVKNRSGQLSASQVFVPTSVSKESIVSDQDQSLLVSTQGVPSGSHNTNL</sequence>
<organism evidence="3 4">
    <name type="scientific">Arabidopsis thaliana</name>
    <name type="common">Mouse-ear cress</name>
    <dbReference type="NCBI Taxonomy" id="3702"/>
    <lineage>
        <taxon>Eukaryota</taxon>
        <taxon>Viridiplantae</taxon>
        <taxon>Streptophyta</taxon>
        <taxon>Embryophyta</taxon>
        <taxon>Tracheophyta</taxon>
        <taxon>Spermatophyta</taxon>
        <taxon>Magnoliopsida</taxon>
        <taxon>eudicotyledons</taxon>
        <taxon>Gunneridae</taxon>
        <taxon>Pentapetalae</taxon>
        <taxon>rosids</taxon>
        <taxon>malvids</taxon>
        <taxon>Brassicales</taxon>
        <taxon>Brassicaceae</taxon>
        <taxon>Camelineae</taxon>
        <taxon>Arabidopsis</taxon>
    </lineage>
</organism>
<feature type="compositionally biased region" description="Basic residues" evidence="1">
    <location>
        <begin position="456"/>
        <end position="470"/>
    </location>
</feature>
<dbReference type="EMBL" id="CACSHJ010000089">
    <property type="protein sequence ID" value="CAA0382873.1"/>
    <property type="molecule type" value="Genomic_DNA"/>
</dbReference>
<dbReference type="InterPro" id="IPR040256">
    <property type="entry name" value="At4g02000-like"/>
</dbReference>
<evidence type="ECO:0000259" key="2">
    <source>
        <dbReference type="Pfam" id="PF14111"/>
    </source>
</evidence>
<name>A0A5S9XDQ5_ARATH</name>
<dbReference type="Proteomes" id="UP000434276">
    <property type="component" value="Unassembled WGS sequence"/>
</dbReference>
<dbReference type="AlphaFoldDB" id="A0A5S9XDQ5"/>
<feature type="domain" description="DUF4283" evidence="2">
    <location>
        <begin position="199"/>
        <end position="271"/>
    </location>
</feature>
<dbReference type="PANTHER" id="PTHR31286">
    <property type="entry name" value="GLYCINE-RICH CELL WALL STRUCTURAL PROTEIN 1.8-LIKE"/>
    <property type="match status" value="1"/>
</dbReference>
<dbReference type="ExpressionAtlas" id="A0A5S9XDQ5">
    <property type="expression patterns" value="differential"/>
</dbReference>